<keyword evidence="3" id="KW-0328">Glycosyltransferase</keyword>
<dbReference type="AlphaFoldDB" id="A0A8A7K6F4"/>
<dbReference type="Gene3D" id="3.40.50.150">
    <property type="entry name" value="Vaccinia Virus protein VP39"/>
    <property type="match status" value="1"/>
</dbReference>
<proteinExistence type="inferred from homology"/>
<accession>A0A8A7K6F4</accession>
<evidence type="ECO:0000313" key="7">
    <source>
        <dbReference type="Proteomes" id="UP000665020"/>
    </source>
</evidence>
<evidence type="ECO:0000259" key="5">
    <source>
        <dbReference type="Pfam" id="PF00535"/>
    </source>
</evidence>
<evidence type="ECO:0000256" key="1">
    <source>
        <dbReference type="ARBA" id="ARBA00004776"/>
    </source>
</evidence>
<evidence type="ECO:0000313" key="6">
    <source>
        <dbReference type="EMBL" id="QTL96750.1"/>
    </source>
</evidence>
<evidence type="ECO:0000256" key="3">
    <source>
        <dbReference type="ARBA" id="ARBA00022676"/>
    </source>
</evidence>
<comment type="similarity">
    <text evidence="2">Belongs to the glycosyltransferase 2 family.</text>
</comment>
<dbReference type="InterPro" id="IPR029063">
    <property type="entry name" value="SAM-dependent_MTases_sf"/>
</dbReference>
<dbReference type="Pfam" id="PF13489">
    <property type="entry name" value="Methyltransf_23"/>
    <property type="match status" value="1"/>
</dbReference>
<feature type="domain" description="Glycosyltransferase 2-like" evidence="5">
    <location>
        <begin position="488"/>
        <end position="620"/>
    </location>
</feature>
<organism evidence="6 7">
    <name type="scientific">Iocasia fonsfrigidae</name>
    <dbReference type="NCBI Taxonomy" id="2682810"/>
    <lineage>
        <taxon>Bacteria</taxon>
        <taxon>Bacillati</taxon>
        <taxon>Bacillota</taxon>
        <taxon>Clostridia</taxon>
        <taxon>Halanaerobiales</taxon>
        <taxon>Halanaerobiaceae</taxon>
        <taxon>Iocasia</taxon>
    </lineage>
</organism>
<dbReference type="SUPFAM" id="SSF53335">
    <property type="entry name" value="S-adenosyl-L-methionine-dependent methyltransferases"/>
    <property type="match status" value="1"/>
</dbReference>
<keyword evidence="7" id="KW-1185">Reference proteome</keyword>
<gene>
    <name evidence="6" type="ORF">GM661_01550</name>
</gene>
<dbReference type="CDD" id="cd04186">
    <property type="entry name" value="GT_2_like_c"/>
    <property type="match status" value="1"/>
</dbReference>
<keyword evidence="4" id="KW-0808">Transferase</keyword>
<feature type="domain" description="Glycosyltransferase 2-like" evidence="5">
    <location>
        <begin position="16"/>
        <end position="144"/>
    </location>
</feature>
<comment type="pathway">
    <text evidence="1">Cell wall biogenesis; cell wall polysaccharide biosynthesis.</text>
</comment>
<name>A0A8A7K6F4_9FIRM</name>
<dbReference type="CDD" id="cd02440">
    <property type="entry name" value="AdoMet_MTases"/>
    <property type="match status" value="1"/>
</dbReference>
<dbReference type="KEGG" id="ifn:GM661_01550"/>
<dbReference type="Pfam" id="PF00535">
    <property type="entry name" value="Glycos_transf_2"/>
    <property type="match status" value="2"/>
</dbReference>
<dbReference type="RefSeq" id="WP_230868460.1">
    <property type="nucleotide sequence ID" value="NZ_CP046640.1"/>
</dbReference>
<sequence>MKKLSKEFKLLSMMRVKNEEQWLEESIISQLPLVDKLIILDDGSTDQTPEICKSFPRLVEYHYQKENKLDEVRDKNRLLAWALKHQPDWILALDGDEVLEELAGETIIREISLLDPLAPQFTVFYLHFLYMWNKKDYYRIDPGIYSNFWQPRLFSLHKQNIGRLLFKNTDHGGNFHCGSIPANLRWILRKLDVRVKHYGYFTAEQRRRKYDWYCQHDPQKAKTGYYEHLISEEGLILAKWKERKRSSSASFVKDIGYYQCSREEILNLISDNSQKILEIGCGHGFLGKKIKERYPDSQVMGVEIDEIAGNAAKDRLDRVIIADIEKLIKLPVEYAYFDCIILGDVLEHLIDPWQVLLKLRRYLKISGELIISLPNVRNIGIINKLLQGKWRYTNAGILDSTHLRFFTFKEVKRILRKLGFNIKAVYTVEGDSSDLVIQGKESWQVIGDSFEWSQLDQKTIQELHTVQFLIRAGREEPLREAGEKGLISVIIPVRNNREITELCIDSLFSYNQEPLEVIIIDNDSDEQMRSYLSGLEEEGVKVINNEKNYGFPAACNQGLRISRGEYILILNNDVIMGDNCLANMMAHFERESKAGIIAPCSNYVDGKQQLILNYNSLEEFYQVSREYYWEYEGEYMLSYRLAGICLLLKRGVIETIGGFDERFSPGNFEDDDFCLRAAVAGYKNIIARDVYVHHFGSMTFKKEGLDYQQIMKENWNKFKEKWKIPGELTDRRQLNLALIVSSNMGKGDYYIPL</sequence>
<dbReference type="EMBL" id="CP046640">
    <property type="protein sequence ID" value="QTL96750.1"/>
    <property type="molecule type" value="Genomic_DNA"/>
</dbReference>
<dbReference type="Gene3D" id="3.90.550.10">
    <property type="entry name" value="Spore Coat Polysaccharide Biosynthesis Protein SpsA, Chain A"/>
    <property type="match status" value="2"/>
</dbReference>
<dbReference type="PANTHER" id="PTHR43179:SF12">
    <property type="entry name" value="GALACTOFURANOSYLTRANSFERASE GLFT2"/>
    <property type="match status" value="1"/>
</dbReference>
<dbReference type="Proteomes" id="UP000665020">
    <property type="component" value="Chromosome"/>
</dbReference>
<evidence type="ECO:0000256" key="2">
    <source>
        <dbReference type="ARBA" id="ARBA00006739"/>
    </source>
</evidence>
<evidence type="ECO:0000256" key="4">
    <source>
        <dbReference type="ARBA" id="ARBA00022679"/>
    </source>
</evidence>
<dbReference type="PANTHER" id="PTHR43179">
    <property type="entry name" value="RHAMNOSYLTRANSFERASE WBBL"/>
    <property type="match status" value="1"/>
</dbReference>
<reference evidence="6" key="1">
    <citation type="submission" date="2019-12" db="EMBL/GenBank/DDBJ databases">
        <authorList>
            <person name="zhang j."/>
            <person name="sun C.M."/>
        </authorList>
    </citation>
    <scope>NUCLEOTIDE SEQUENCE</scope>
    <source>
        <strain evidence="6">NS-1</strain>
    </source>
</reference>
<dbReference type="GO" id="GO:0016757">
    <property type="term" value="F:glycosyltransferase activity"/>
    <property type="evidence" value="ECO:0007669"/>
    <property type="project" value="UniProtKB-KW"/>
</dbReference>
<protein>
    <submittedName>
        <fullName evidence="6">Glycosyltransferase</fullName>
    </submittedName>
</protein>
<dbReference type="SUPFAM" id="SSF53448">
    <property type="entry name" value="Nucleotide-diphospho-sugar transferases"/>
    <property type="match status" value="2"/>
</dbReference>
<dbReference type="InterPro" id="IPR029044">
    <property type="entry name" value="Nucleotide-diphossugar_trans"/>
</dbReference>
<dbReference type="InterPro" id="IPR001173">
    <property type="entry name" value="Glyco_trans_2-like"/>
</dbReference>